<dbReference type="PANTHER" id="PTHR23284:SF0">
    <property type="entry name" value="PROLACTIN REGULATORY ELEMENT-BINDING PROTEIN"/>
    <property type="match status" value="1"/>
</dbReference>
<dbReference type="GO" id="GO:0005085">
    <property type="term" value="F:guanyl-nucleotide exchange factor activity"/>
    <property type="evidence" value="ECO:0007669"/>
    <property type="project" value="InterPro"/>
</dbReference>
<feature type="compositionally biased region" description="Low complexity" evidence="12">
    <location>
        <begin position="35"/>
        <end position="46"/>
    </location>
</feature>
<protein>
    <recommendedName>
        <fullName evidence="14">Anaphase-promoting complex subunit 4-like WD40 domain-containing protein</fullName>
    </recommendedName>
</protein>
<evidence type="ECO:0000259" key="14">
    <source>
        <dbReference type="Pfam" id="PF12894"/>
    </source>
</evidence>
<evidence type="ECO:0000256" key="11">
    <source>
        <dbReference type="PROSITE-ProRule" id="PRU00221"/>
    </source>
</evidence>
<dbReference type="PROSITE" id="PS50082">
    <property type="entry name" value="WD_REPEATS_2"/>
    <property type="match status" value="1"/>
</dbReference>
<dbReference type="InterPro" id="IPR001680">
    <property type="entry name" value="WD40_rpt"/>
</dbReference>
<sequence>MASRGSDGGRSSTYGFPIYCAAWLPLSHILKPDAPADAADDASSSSAPPPPPRAQMAVLGGGGGEGRSGVPNKLVVAALEADAAAPALSTEPALVVETEDQVPYRMAVHPRGDGVLCAFPNGCRYPLLASDQIRRDGHLRVFKWPAMESVLAEADMKTSIKDLSFSSDEKFLAVNRSSGPCKVWDLKSSEVIANLAREAGEIFSFCRFSNKTDGSHILFITAMQGDYGKIISWNTTSWTRFGSKKITREAISAFAVSPDGALLAVGTIEGSIIVLGSKNMRTLVTVKKAHLGIVTTLAFSQDSRTLLSTSFDSTARVTSVGSINNNGASVWPMILAIILAILVYYCMQHKEDLLAMLPR</sequence>
<evidence type="ECO:0000256" key="3">
    <source>
        <dbReference type="ARBA" id="ARBA00022574"/>
    </source>
</evidence>
<dbReference type="InterPro" id="IPR036322">
    <property type="entry name" value="WD40_repeat_dom_sf"/>
</dbReference>
<keyword evidence="16" id="KW-1185">Reference proteome</keyword>
<dbReference type="AlphaFoldDB" id="A0AAV5D353"/>
<keyword evidence="2" id="KW-0813">Transport</keyword>
<evidence type="ECO:0000256" key="4">
    <source>
        <dbReference type="ARBA" id="ARBA00022692"/>
    </source>
</evidence>
<dbReference type="InterPro" id="IPR045260">
    <property type="entry name" value="Sec12-like"/>
</dbReference>
<keyword evidence="3 11" id="KW-0853">WD repeat</keyword>
<feature type="repeat" description="WD" evidence="11">
    <location>
        <begin position="153"/>
        <end position="194"/>
    </location>
</feature>
<evidence type="ECO:0000256" key="5">
    <source>
        <dbReference type="ARBA" id="ARBA00022737"/>
    </source>
</evidence>
<dbReference type="SUPFAM" id="SSF50978">
    <property type="entry name" value="WD40 repeat-like"/>
    <property type="match status" value="1"/>
</dbReference>
<reference evidence="15" key="2">
    <citation type="submission" date="2021-12" db="EMBL/GenBank/DDBJ databases">
        <title>Resequencing data analysis of finger millet.</title>
        <authorList>
            <person name="Hatakeyama M."/>
            <person name="Aluri S."/>
            <person name="Balachadran M.T."/>
            <person name="Sivarajan S.R."/>
            <person name="Poveda L."/>
            <person name="Shimizu-Inatsugi R."/>
            <person name="Schlapbach R."/>
            <person name="Sreeman S.M."/>
            <person name="Shimizu K.K."/>
        </authorList>
    </citation>
    <scope>NUCLEOTIDE SEQUENCE</scope>
</reference>
<dbReference type="GO" id="GO:0006888">
    <property type="term" value="P:endoplasmic reticulum to Golgi vesicle-mediated transport"/>
    <property type="evidence" value="ECO:0007669"/>
    <property type="project" value="TreeGrafter"/>
</dbReference>
<dbReference type="Gene3D" id="2.130.10.10">
    <property type="entry name" value="YVTN repeat-like/Quinoprotein amine dehydrogenase"/>
    <property type="match status" value="1"/>
</dbReference>
<feature type="transmembrane region" description="Helical" evidence="13">
    <location>
        <begin position="329"/>
        <end position="347"/>
    </location>
</feature>
<keyword evidence="6" id="KW-0256">Endoplasmic reticulum</keyword>
<dbReference type="GO" id="GO:0015031">
    <property type="term" value="P:protein transport"/>
    <property type="evidence" value="ECO:0007669"/>
    <property type="project" value="UniProtKB-KW"/>
</dbReference>
<dbReference type="EMBL" id="BQKI01000011">
    <property type="protein sequence ID" value="GJN04865.1"/>
    <property type="molecule type" value="Genomic_DNA"/>
</dbReference>
<comment type="subcellular location">
    <subcellularLocation>
        <location evidence="1">Endoplasmic reticulum membrane</location>
        <topology evidence="1">Single-pass membrane protein</topology>
    </subcellularLocation>
</comment>
<proteinExistence type="predicted"/>
<dbReference type="GO" id="GO:0003400">
    <property type="term" value="P:regulation of COPII vesicle coating"/>
    <property type="evidence" value="ECO:0007669"/>
    <property type="project" value="TreeGrafter"/>
</dbReference>
<reference evidence="15" key="1">
    <citation type="journal article" date="2018" name="DNA Res.">
        <title>Multiple hybrid de novo genome assembly of finger millet, an orphan allotetraploid crop.</title>
        <authorList>
            <person name="Hatakeyama M."/>
            <person name="Aluri S."/>
            <person name="Balachadran M.T."/>
            <person name="Sivarajan S.R."/>
            <person name="Patrignani A."/>
            <person name="Gruter S."/>
            <person name="Poveda L."/>
            <person name="Shimizu-Inatsugi R."/>
            <person name="Baeten J."/>
            <person name="Francoijs K.J."/>
            <person name="Nataraja K.N."/>
            <person name="Reddy Y.A.N."/>
            <person name="Phadnis S."/>
            <person name="Ravikumar R.L."/>
            <person name="Schlapbach R."/>
            <person name="Sreeman S.M."/>
            <person name="Shimizu K.K."/>
        </authorList>
    </citation>
    <scope>NUCLEOTIDE SEQUENCE</scope>
</reference>
<organism evidence="15 16">
    <name type="scientific">Eleusine coracana subsp. coracana</name>
    <dbReference type="NCBI Taxonomy" id="191504"/>
    <lineage>
        <taxon>Eukaryota</taxon>
        <taxon>Viridiplantae</taxon>
        <taxon>Streptophyta</taxon>
        <taxon>Embryophyta</taxon>
        <taxon>Tracheophyta</taxon>
        <taxon>Spermatophyta</taxon>
        <taxon>Magnoliopsida</taxon>
        <taxon>Liliopsida</taxon>
        <taxon>Poales</taxon>
        <taxon>Poaceae</taxon>
        <taxon>PACMAD clade</taxon>
        <taxon>Chloridoideae</taxon>
        <taxon>Cynodonteae</taxon>
        <taxon>Eleusininae</taxon>
        <taxon>Eleusine</taxon>
    </lineage>
</organism>
<accession>A0AAV5D353</accession>
<comment type="caution">
    <text evidence="15">The sequence shown here is derived from an EMBL/GenBank/DDBJ whole genome shotgun (WGS) entry which is preliminary data.</text>
</comment>
<keyword evidence="10 13" id="KW-0472">Membrane</keyword>
<evidence type="ECO:0000256" key="8">
    <source>
        <dbReference type="ARBA" id="ARBA00022927"/>
    </source>
</evidence>
<dbReference type="InterPro" id="IPR024977">
    <property type="entry name" value="Apc4-like_WD40_dom"/>
</dbReference>
<evidence type="ECO:0000256" key="13">
    <source>
        <dbReference type="SAM" id="Phobius"/>
    </source>
</evidence>
<dbReference type="InterPro" id="IPR015943">
    <property type="entry name" value="WD40/YVTN_repeat-like_dom_sf"/>
</dbReference>
<feature type="domain" description="Anaphase-promoting complex subunit 4-like WD40" evidence="14">
    <location>
        <begin position="142"/>
        <end position="201"/>
    </location>
</feature>
<dbReference type="PANTHER" id="PTHR23284">
    <property type="entry name" value="PROLACTIN REGULATORY ELEMENT BINDING PROTEIN"/>
    <property type="match status" value="1"/>
</dbReference>
<dbReference type="Proteomes" id="UP001054889">
    <property type="component" value="Unassembled WGS sequence"/>
</dbReference>
<keyword evidence="8" id="KW-0653">Protein transport</keyword>
<evidence type="ECO:0000256" key="12">
    <source>
        <dbReference type="SAM" id="MobiDB-lite"/>
    </source>
</evidence>
<dbReference type="SMART" id="SM00320">
    <property type="entry name" value="WD40"/>
    <property type="match status" value="3"/>
</dbReference>
<evidence type="ECO:0000256" key="9">
    <source>
        <dbReference type="ARBA" id="ARBA00022989"/>
    </source>
</evidence>
<evidence type="ECO:0000256" key="10">
    <source>
        <dbReference type="ARBA" id="ARBA00023136"/>
    </source>
</evidence>
<evidence type="ECO:0000256" key="7">
    <source>
        <dbReference type="ARBA" id="ARBA00022892"/>
    </source>
</evidence>
<keyword evidence="9 13" id="KW-1133">Transmembrane helix</keyword>
<evidence type="ECO:0000256" key="2">
    <source>
        <dbReference type="ARBA" id="ARBA00022448"/>
    </source>
</evidence>
<dbReference type="Pfam" id="PF00400">
    <property type="entry name" value="WD40"/>
    <property type="match status" value="1"/>
</dbReference>
<evidence type="ECO:0000313" key="15">
    <source>
        <dbReference type="EMBL" id="GJN04865.1"/>
    </source>
</evidence>
<gene>
    <name evidence="15" type="primary">ga22442</name>
    <name evidence="15" type="ORF">PR202_ga22442</name>
</gene>
<evidence type="ECO:0000256" key="6">
    <source>
        <dbReference type="ARBA" id="ARBA00022824"/>
    </source>
</evidence>
<evidence type="ECO:0000256" key="1">
    <source>
        <dbReference type="ARBA" id="ARBA00004389"/>
    </source>
</evidence>
<keyword evidence="7" id="KW-0931">ER-Golgi transport</keyword>
<keyword evidence="5" id="KW-0677">Repeat</keyword>
<feature type="region of interest" description="Disordered" evidence="12">
    <location>
        <begin position="35"/>
        <end position="65"/>
    </location>
</feature>
<evidence type="ECO:0000313" key="16">
    <source>
        <dbReference type="Proteomes" id="UP001054889"/>
    </source>
</evidence>
<dbReference type="Pfam" id="PF12894">
    <property type="entry name" value="ANAPC4_WD40"/>
    <property type="match status" value="1"/>
</dbReference>
<dbReference type="GO" id="GO:0005789">
    <property type="term" value="C:endoplasmic reticulum membrane"/>
    <property type="evidence" value="ECO:0007669"/>
    <property type="project" value="UniProtKB-SubCell"/>
</dbReference>
<name>A0AAV5D353_ELECO</name>
<keyword evidence="4 13" id="KW-0812">Transmembrane</keyword>